<dbReference type="OrthoDB" id="519214at2759"/>
<reference evidence="2 3" key="1">
    <citation type="journal article" date="2018" name="Plant J.">
        <title>Genome sequences of Chlorella sorokiniana UTEX 1602 and Micractinium conductrix SAG 241.80: implications to maltose excretion by a green alga.</title>
        <authorList>
            <person name="Arriola M.B."/>
            <person name="Velmurugan N."/>
            <person name="Zhang Y."/>
            <person name="Plunkett M.H."/>
            <person name="Hondzo H."/>
            <person name="Barney B.M."/>
        </authorList>
    </citation>
    <scope>NUCLEOTIDE SEQUENCE [LARGE SCALE GENOMIC DNA]</scope>
    <source>
        <strain evidence="3">UTEX 1602</strain>
    </source>
</reference>
<dbReference type="Proteomes" id="UP000239899">
    <property type="component" value="Unassembled WGS sequence"/>
</dbReference>
<keyword evidence="3" id="KW-1185">Reference proteome</keyword>
<comment type="caution">
    <text evidence="2">The sequence shown here is derived from an EMBL/GenBank/DDBJ whole genome shotgun (WGS) entry which is preliminary data.</text>
</comment>
<name>A0A2P6TXH5_CHLSO</name>
<feature type="region of interest" description="Disordered" evidence="1">
    <location>
        <begin position="154"/>
        <end position="245"/>
    </location>
</feature>
<proteinExistence type="predicted"/>
<feature type="region of interest" description="Disordered" evidence="1">
    <location>
        <begin position="93"/>
        <end position="117"/>
    </location>
</feature>
<feature type="compositionally biased region" description="Basic and acidic residues" evidence="1">
    <location>
        <begin position="201"/>
        <end position="216"/>
    </location>
</feature>
<dbReference type="EMBL" id="LHPG02000004">
    <property type="protein sequence ID" value="PRW58769.1"/>
    <property type="molecule type" value="Genomic_DNA"/>
</dbReference>
<evidence type="ECO:0000256" key="1">
    <source>
        <dbReference type="SAM" id="MobiDB-lite"/>
    </source>
</evidence>
<gene>
    <name evidence="2" type="ORF">C2E21_2416</name>
</gene>
<accession>A0A2P6TXH5</accession>
<protein>
    <submittedName>
        <fullName evidence="2">Uncharacterized protein</fullName>
    </submittedName>
</protein>
<organism evidence="2 3">
    <name type="scientific">Chlorella sorokiniana</name>
    <name type="common">Freshwater green alga</name>
    <dbReference type="NCBI Taxonomy" id="3076"/>
    <lineage>
        <taxon>Eukaryota</taxon>
        <taxon>Viridiplantae</taxon>
        <taxon>Chlorophyta</taxon>
        <taxon>core chlorophytes</taxon>
        <taxon>Trebouxiophyceae</taxon>
        <taxon>Chlorellales</taxon>
        <taxon>Chlorellaceae</taxon>
        <taxon>Chlorella clade</taxon>
        <taxon>Chlorella</taxon>
    </lineage>
</organism>
<evidence type="ECO:0000313" key="2">
    <source>
        <dbReference type="EMBL" id="PRW58769.1"/>
    </source>
</evidence>
<evidence type="ECO:0000313" key="3">
    <source>
        <dbReference type="Proteomes" id="UP000239899"/>
    </source>
</evidence>
<dbReference type="AlphaFoldDB" id="A0A2P6TXH5"/>
<sequence length="391" mass="42746">MADSGRFAARESAYTVTVIPNFQVDAEELKQAVLHHLTDEGIQTTSTPITTTDPRCGVLCSFADASTAQRAKDILRNLGADEPGAFKINLCIKHPSDQSSGGGARGRSRQPSMNFQNIQIRIPRKDSKYTWYHSDRPAQAATFEAASGAAAAAAAAAEPVPPPPAEPAGSSQLARMGCHRHHASGPPSDNRPPSVNRPSSRHRDRETDCEPRRTTDNRGGSGSGSGGSRPSRPSRRPTLHAARVSQRELQDRLLALRPFASNCHLAAPRRRDGERPQSGSNEMYIFQQRGEACGVKNVGNLHFPQLLCDSLAGARILRGVAALLHIAFYKPDSSRVAKRLKRCYESLIPRELQRMLVDDCQAYAGRQYADVGRRGVEVYLMRVVLPMVARR</sequence>